<proteinExistence type="predicted"/>
<name>A0A1F8G3E7_9BACT</name>
<protein>
    <submittedName>
        <fullName evidence="1">Uncharacterized protein</fullName>
    </submittedName>
</protein>
<dbReference type="STRING" id="1802689.A3F25_00570"/>
<organism evidence="1 2">
    <name type="scientific">Candidatus Yanofskybacteria bacterium RIFCSPHIGHO2_12_FULL_45_19b</name>
    <dbReference type="NCBI Taxonomy" id="1802689"/>
    <lineage>
        <taxon>Bacteria</taxon>
        <taxon>Candidatus Yanofskyibacteriota</taxon>
    </lineage>
</organism>
<gene>
    <name evidence="1" type="ORF">A3F25_00570</name>
</gene>
<dbReference type="Proteomes" id="UP000177478">
    <property type="component" value="Unassembled WGS sequence"/>
</dbReference>
<dbReference type="AlphaFoldDB" id="A0A1F8G3E7"/>
<sequence>MEHKFMHERPLLEVVHQDLPEVDWLKETFQEIRNVQFKFEDDPAFEGGAFYLPESDLHPPRIVIAAGGVERFARLKHSREDGVRAVALQLGIPFEQIDGKTIQCFILFHEAGHAYDFLINFANGVDVKTATKEWRANSNAQLNQLPLPGIAPAVLREDLTASGFDTWLAENPAYAERCHSLGISKEVELLHVQEEAYRQLDKERYADEFAVKALLRLSKSRD</sequence>
<reference evidence="1 2" key="1">
    <citation type="journal article" date="2016" name="Nat. Commun.">
        <title>Thousands of microbial genomes shed light on interconnected biogeochemical processes in an aquifer system.</title>
        <authorList>
            <person name="Anantharaman K."/>
            <person name="Brown C.T."/>
            <person name="Hug L.A."/>
            <person name="Sharon I."/>
            <person name="Castelle C.J."/>
            <person name="Probst A.J."/>
            <person name="Thomas B.C."/>
            <person name="Singh A."/>
            <person name="Wilkins M.J."/>
            <person name="Karaoz U."/>
            <person name="Brodie E.L."/>
            <person name="Williams K.H."/>
            <person name="Hubbard S.S."/>
            <person name="Banfield J.F."/>
        </authorList>
    </citation>
    <scope>NUCLEOTIDE SEQUENCE [LARGE SCALE GENOMIC DNA]</scope>
</reference>
<dbReference type="EMBL" id="MGKD01000013">
    <property type="protein sequence ID" value="OGN19580.1"/>
    <property type="molecule type" value="Genomic_DNA"/>
</dbReference>
<evidence type="ECO:0000313" key="2">
    <source>
        <dbReference type="Proteomes" id="UP000177478"/>
    </source>
</evidence>
<evidence type="ECO:0000313" key="1">
    <source>
        <dbReference type="EMBL" id="OGN19580.1"/>
    </source>
</evidence>
<accession>A0A1F8G3E7</accession>
<comment type="caution">
    <text evidence="1">The sequence shown here is derived from an EMBL/GenBank/DDBJ whole genome shotgun (WGS) entry which is preliminary data.</text>
</comment>